<feature type="domain" description="DUF6538" evidence="6">
    <location>
        <begin position="7"/>
        <end position="61"/>
    </location>
</feature>
<comment type="similarity">
    <text evidence="1">Belongs to the 'phage' integrase family.</text>
</comment>
<organism evidence="7 8">
    <name type="scientific">Thioclava electrotropha</name>
    <dbReference type="NCBI Taxonomy" id="1549850"/>
    <lineage>
        <taxon>Bacteria</taxon>
        <taxon>Pseudomonadati</taxon>
        <taxon>Pseudomonadota</taxon>
        <taxon>Alphaproteobacteria</taxon>
        <taxon>Rhodobacterales</taxon>
        <taxon>Paracoccaceae</taxon>
        <taxon>Thioclava</taxon>
    </lineage>
</organism>
<dbReference type="InterPro" id="IPR050090">
    <property type="entry name" value="Tyrosine_recombinase_XerCD"/>
</dbReference>
<reference evidence="7 8" key="1">
    <citation type="submission" date="2020-05" db="EMBL/GenBank/DDBJ databases">
        <title>Thioclava electrotropha strain Elox9 finished genome.</title>
        <authorList>
            <person name="Rowe A.R."/>
            <person name="Wilbanks E.G."/>
        </authorList>
    </citation>
    <scope>NUCLEOTIDE SEQUENCE [LARGE SCALE GENOMIC DNA]</scope>
    <source>
        <strain evidence="7 8">Elox9</strain>
    </source>
</reference>
<dbReference type="Pfam" id="PF20172">
    <property type="entry name" value="DUF6538"/>
    <property type="match status" value="1"/>
</dbReference>
<keyword evidence="3" id="KW-0238">DNA-binding</keyword>
<keyword evidence="2" id="KW-0229">DNA integration</keyword>
<feature type="region of interest" description="Disordered" evidence="5">
    <location>
        <begin position="230"/>
        <end position="270"/>
    </location>
</feature>
<dbReference type="InterPro" id="IPR011010">
    <property type="entry name" value="DNA_brk_join_enz"/>
</dbReference>
<keyword evidence="4" id="KW-0233">DNA recombination</keyword>
<dbReference type="InterPro" id="IPR013762">
    <property type="entry name" value="Integrase-like_cat_sf"/>
</dbReference>
<dbReference type="RefSeq" id="WP_133051955.1">
    <property type="nucleotide sequence ID" value="NZ_CP053562.1"/>
</dbReference>
<dbReference type="Gene3D" id="1.10.443.10">
    <property type="entry name" value="Intergrase catalytic core"/>
    <property type="match status" value="1"/>
</dbReference>
<proteinExistence type="inferred from homology"/>
<dbReference type="PANTHER" id="PTHR30349">
    <property type="entry name" value="PHAGE INTEGRASE-RELATED"/>
    <property type="match status" value="1"/>
</dbReference>
<evidence type="ECO:0000256" key="3">
    <source>
        <dbReference type="ARBA" id="ARBA00023125"/>
    </source>
</evidence>
<dbReference type="Proteomes" id="UP000192422">
    <property type="component" value="Chromosome"/>
</dbReference>
<dbReference type="SUPFAM" id="SSF56349">
    <property type="entry name" value="DNA breaking-rejoining enzymes"/>
    <property type="match status" value="1"/>
</dbReference>
<sequence length="628" mass="71550">MLHSQPHLSKRGQTYQWRRKIRSQSTGICDLQVSLRTRDREKAIIIARKLTVESEQVFEAIDKNYLTKTEARAWLSQVAQAEMAKLERLQLIQKMDGGYDDEDRRLDWAHRKAWRLLADRGLEATLDAPLRLQLEAEGASCGDIECLENTLDLLSRSLLSEGMSNRHRREFLELTDRDTMGAYETLQLRQLTAAAKAAAWERFSSAPPQPAQDMAAEIVEGLGSMLFASPVDTPEGSKSDHTPRAETMAKPESGISRPIEASPDPDSAEVGHDYDPDIFAVIERMSAAKRKEGIEEKTLRQYVTFGRLFVTLTGKRDLTKIHKSDAARFRELLYKVPKSWGKSSKDANATLKQLLDRSASLPPEKVGLAIGTLNRHIDHLQQVVTWAQEEGIKVDPALQPNKLRRREKERANQRRDKFTAEQLRELFTSPVWTGSKSEYHQLRPGSVIYRNGIFWVPLICAYSGLRRAEIAGLPTAAIKDDNGIAYFDIDFTEERRIKTQASKRRIPIHSRLIALGLLEHVEAQRKAGERFLFPDLYDATLKVFGRDVSRRMRQIIDQTIGPEEGKKLSLHSMKHYVQNILSRDTTVPEVVVREIVAHEGKDVHETDYEKGSEIELLRYAIERLPIVY</sequence>
<dbReference type="InterPro" id="IPR046668">
    <property type="entry name" value="DUF6538"/>
</dbReference>
<dbReference type="PANTHER" id="PTHR30349:SF41">
    <property type="entry name" value="INTEGRASE_RECOMBINASE PROTEIN MJ0367-RELATED"/>
    <property type="match status" value="1"/>
</dbReference>
<evidence type="ECO:0000256" key="1">
    <source>
        <dbReference type="ARBA" id="ARBA00008857"/>
    </source>
</evidence>
<evidence type="ECO:0000259" key="6">
    <source>
        <dbReference type="Pfam" id="PF20172"/>
    </source>
</evidence>
<dbReference type="CDD" id="cd01184">
    <property type="entry name" value="INT_C_like_1"/>
    <property type="match status" value="1"/>
</dbReference>
<name>A0ABX6YTK4_9RHOB</name>
<gene>
    <name evidence="7" type="ORF">AKL02_009175</name>
</gene>
<accession>A0ABX6YTK4</accession>
<evidence type="ECO:0000256" key="2">
    <source>
        <dbReference type="ARBA" id="ARBA00022908"/>
    </source>
</evidence>
<feature type="compositionally biased region" description="Basic and acidic residues" evidence="5">
    <location>
        <begin position="235"/>
        <end position="249"/>
    </location>
</feature>
<protein>
    <submittedName>
        <fullName evidence="7">Site-specific integrase</fullName>
    </submittedName>
</protein>
<dbReference type="EMBL" id="CP053562">
    <property type="protein sequence ID" value="QPZ91060.1"/>
    <property type="molecule type" value="Genomic_DNA"/>
</dbReference>
<evidence type="ECO:0000313" key="8">
    <source>
        <dbReference type="Proteomes" id="UP000192422"/>
    </source>
</evidence>
<evidence type="ECO:0000313" key="7">
    <source>
        <dbReference type="EMBL" id="QPZ91060.1"/>
    </source>
</evidence>
<evidence type="ECO:0000256" key="4">
    <source>
        <dbReference type="ARBA" id="ARBA00023172"/>
    </source>
</evidence>
<keyword evidence="8" id="KW-1185">Reference proteome</keyword>
<evidence type="ECO:0000256" key="5">
    <source>
        <dbReference type="SAM" id="MobiDB-lite"/>
    </source>
</evidence>